<dbReference type="RefSeq" id="WP_185008854.1">
    <property type="nucleotide sequence ID" value="NZ_BAAAUI010000034.1"/>
</dbReference>
<keyword evidence="2" id="KW-0378">Hydrolase</keyword>
<comment type="caution">
    <text evidence="2">The sequence shown here is derived from an EMBL/GenBank/DDBJ whole genome shotgun (WGS) entry which is preliminary data.</text>
</comment>
<dbReference type="PANTHER" id="PTHR43383:SF2">
    <property type="entry name" value="AMIDOHYDROLASE 2 FAMILY PROTEIN"/>
    <property type="match status" value="1"/>
</dbReference>
<feature type="domain" description="Amidohydrolase-related" evidence="1">
    <location>
        <begin position="210"/>
        <end position="367"/>
    </location>
</feature>
<organism evidence="2 3">
    <name type="scientific">Crossiella cryophila</name>
    <dbReference type="NCBI Taxonomy" id="43355"/>
    <lineage>
        <taxon>Bacteria</taxon>
        <taxon>Bacillati</taxon>
        <taxon>Actinomycetota</taxon>
        <taxon>Actinomycetes</taxon>
        <taxon>Pseudonocardiales</taxon>
        <taxon>Pseudonocardiaceae</taxon>
        <taxon>Crossiella</taxon>
    </lineage>
</organism>
<accession>A0A7W7CIP7</accession>
<evidence type="ECO:0000313" key="3">
    <source>
        <dbReference type="Proteomes" id="UP000533598"/>
    </source>
</evidence>
<sequence>MITDEVPLLDHHCHGVVDADLDRPAFEALLTEAPTAHPGRSGFDSLLGAAVLRWCAPLLDLEPHCDPERYLARRWELGWSEVSSRLLRAAGVDTWLVDTGYSSVSLTTPAELAGLGGGVAHEILRLEQVFEEVSRTADAAGLAAAVEAAVRTRGAHAVGLKSIVAYRTGLELPAQPPTAAEFTRAADTWLREGDGRLANPVLLGWLAHLGVRVGAELGLPLQLHTGFGDPDLRLQRADPLLLSDFLSATRHGSATVMLLHCWPFHRNAGYLAHVYGQVRVDVGLAVPYVGERAHEVLAELLELAPFSSVCYSSDGYGLPELLFLGAKLWRRGLGRLVDTWLADDALPLRTAERLVHGIAAGNAAKVYIHARPNGPTG</sequence>
<dbReference type="InterPro" id="IPR032466">
    <property type="entry name" value="Metal_Hydrolase"/>
</dbReference>
<dbReference type="EMBL" id="JACHMH010000001">
    <property type="protein sequence ID" value="MBB4681926.1"/>
    <property type="molecule type" value="Genomic_DNA"/>
</dbReference>
<proteinExistence type="predicted"/>
<dbReference type="InterPro" id="IPR006680">
    <property type="entry name" value="Amidohydro-rel"/>
</dbReference>
<evidence type="ECO:0000313" key="2">
    <source>
        <dbReference type="EMBL" id="MBB4681926.1"/>
    </source>
</evidence>
<dbReference type="Proteomes" id="UP000533598">
    <property type="component" value="Unassembled WGS sequence"/>
</dbReference>
<dbReference type="GO" id="GO:0016787">
    <property type="term" value="F:hydrolase activity"/>
    <property type="evidence" value="ECO:0007669"/>
    <property type="project" value="UniProtKB-KW"/>
</dbReference>
<gene>
    <name evidence="2" type="ORF">HNR67_008044</name>
</gene>
<dbReference type="PANTHER" id="PTHR43383">
    <property type="entry name" value="NODULIN 6"/>
    <property type="match status" value="1"/>
</dbReference>
<name>A0A7W7CIP7_9PSEU</name>
<protein>
    <submittedName>
        <fullName evidence="2">Putative TIM-barrel fold metal-dependent hydrolase</fullName>
    </submittedName>
</protein>
<dbReference type="Gene3D" id="3.20.20.140">
    <property type="entry name" value="Metal-dependent hydrolases"/>
    <property type="match status" value="1"/>
</dbReference>
<dbReference type="SUPFAM" id="SSF51556">
    <property type="entry name" value="Metallo-dependent hydrolases"/>
    <property type="match status" value="1"/>
</dbReference>
<keyword evidence="3" id="KW-1185">Reference proteome</keyword>
<dbReference type="Pfam" id="PF04909">
    <property type="entry name" value="Amidohydro_2"/>
    <property type="match status" value="1"/>
</dbReference>
<dbReference type="AlphaFoldDB" id="A0A7W7CIP7"/>
<evidence type="ECO:0000259" key="1">
    <source>
        <dbReference type="Pfam" id="PF04909"/>
    </source>
</evidence>
<reference evidence="2 3" key="1">
    <citation type="submission" date="2020-08" db="EMBL/GenBank/DDBJ databases">
        <title>Sequencing the genomes of 1000 actinobacteria strains.</title>
        <authorList>
            <person name="Klenk H.-P."/>
        </authorList>
    </citation>
    <scope>NUCLEOTIDE SEQUENCE [LARGE SCALE GENOMIC DNA]</scope>
    <source>
        <strain evidence="2 3">DSM 44230</strain>
    </source>
</reference>